<dbReference type="GO" id="GO:0008270">
    <property type="term" value="F:zinc ion binding"/>
    <property type="evidence" value="ECO:0007669"/>
    <property type="project" value="UniProtKB-KW"/>
</dbReference>
<dbReference type="InterPro" id="IPR007527">
    <property type="entry name" value="Znf_SWIM"/>
</dbReference>
<evidence type="ECO:0000313" key="4">
    <source>
        <dbReference type="Proteomes" id="UP000275078"/>
    </source>
</evidence>
<keyword evidence="1" id="KW-0863">Zinc-finger</keyword>
<keyword evidence="1" id="KW-0862">Zinc</keyword>
<keyword evidence="4" id="KW-1185">Reference proteome</keyword>
<dbReference type="AlphaFoldDB" id="A0A3N4HGB2"/>
<name>A0A3N4HGB2_ASCIM</name>
<protein>
    <recommendedName>
        <fullName evidence="2">SWIM-type domain-containing protein</fullName>
    </recommendedName>
</protein>
<dbReference type="Proteomes" id="UP000275078">
    <property type="component" value="Unassembled WGS sequence"/>
</dbReference>
<organism evidence="3 4">
    <name type="scientific">Ascobolus immersus RN42</name>
    <dbReference type="NCBI Taxonomy" id="1160509"/>
    <lineage>
        <taxon>Eukaryota</taxon>
        <taxon>Fungi</taxon>
        <taxon>Dikarya</taxon>
        <taxon>Ascomycota</taxon>
        <taxon>Pezizomycotina</taxon>
        <taxon>Pezizomycetes</taxon>
        <taxon>Pezizales</taxon>
        <taxon>Ascobolaceae</taxon>
        <taxon>Ascobolus</taxon>
    </lineage>
</organism>
<evidence type="ECO:0000259" key="2">
    <source>
        <dbReference type="PROSITE" id="PS50966"/>
    </source>
</evidence>
<proteinExistence type="predicted"/>
<dbReference type="EMBL" id="ML119832">
    <property type="protein sequence ID" value="RPA73142.1"/>
    <property type="molecule type" value="Genomic_DNA"/>
</dbReference>
<accession>A0A3N4HGB2</accession>
<keyword evidence="1" id="KW-0479">Metal-binding</keyword>
<sequence>MNAIFREDRTLPPVELLMQIWGKTMAKRFRIRQLIDKSVVPGRVYTPCVAKWFRLERAAANSFTAQPSEVWSGAAQDRLSQETFPVNIDEENGRVYACKCGQFQTVQLPCRHAIAYILEFTNWRLDKFAQDWRRMPAWRGTYTQNLPPINFSLVEQTALLEDLVFTEEDPEVVAPIEVVPVLGRRRTLRMEAGLVQRRGQNPPGQHRRVNHCSECGQAGHKKSNRARCPLFRYRPYDA</sequence>
<dbReference type="PROSITE" id="PS50966">
    <property type="entry name" value="ZF_SWIM"/>
    <property type="match status" value="1"/>
</dbReference>
<gene>
    <name evidence="3" type="ORF">BJ508DRAFT_419161</name>
</gene>
<feature type="domain" description="SWIM-type" evidence="2">
    <location>
        <begin position="84"/>
        <end position="121"/>
    </location>
</feature>
<evidence type="ECO:0000313" key="3">
    <source>
        <dbReference type="EMBL" id="RPA73142.1"/>
    </source>
</evidence>
<reference evidence="3 4" key="1">
    <citation type="journal article" date="2018" name="Nat. Ecol. Evol.">
        <title>Pezizomycetes genomes reveal the molecular basis of ectomycorrhizal truffle lifestyle.</title>
        <authorList>
            <person name="Murat C."/>
            <person name="Payen T."/>
            <person name="Noel B."/>
            <person name="Kuo A."/>
            <person name="Morin E."/>
            <person name="Chen J."/>
            <person name="Kohler A."/>
            <person name="Krizsan K."/>
            <person name="Balestrini R."/>
            <person name="Da Silva C."/>
            <person name="Montanini B."/>
            <person name="Hainaut M."/>
            <person name="Levati E."/>
            <person name="Barry K.W."/>
            <person name="Belfiori B."/>
            <person name="Cichocki N."/>
            <person name="Clum A."/>
            <person name="Dockter R.B."/>
            <person name="Fauchery L."/>
            <person name="Guy J."/>
            <person name="Iotti M."/>
            <person name="Le Tacon F."/>
            <person name="Lindquist E.A."/>
            <person name="Lipzen A."/>
            <person name="Malagnac F."/>
            <person name="Mello A."/>
            <person name="Molinier V."/>
            <person name="Miyauchi S."/>
            <person name="Poulain J."/>
            <person name="Riccioni C."/>
            <person name="Rubini A."/>
            <person name="Sitrit Y."/>
            <person name="Splivallo R."/>
            <person name="Traeger S."/>
            <person name="Wang M."/>
            <person name="Zifcakova L."/>
            <person name="Wipf D."/>
            <person name="Zambonelli A."/>
            <person name="Paolocci F."/>
            <person name="Nowrousian M."/>
            <person name="Ottonello S."/>
            <person name="Baldrian P."/>
            <person name="Spatafora J.W."/>
            <person name="Henrissat B."/>
            <person name="Nagy L.G."/>
            <person name="Aury J.M."/>
            <person name="Wincker P."/>
            <person name="Grigoriev I.V."/>
            <person name="Bonfante P."/>
            <person name="Martin F.M."/>
        </authorList>
    </citation>
    <scope>NUCLEOTIDE SEQUENCE [LARGE SCALE GENOMIC DNA]</scope>
    <source>
        <strain evidence="3 4">RN42</strain>
    </source>
</reference>
<evidence type="ECO:0000256" key="1">
    <source>
        <dbReference type="PROSITE-ProRule" id="PRU00325"/>
    </source>
</evidence>